<dbReference type="RefSeq" id="XP_043005406.1">
    <property type="nucleotide sequence ID" value="XM_043158036.1"/>
</dbReference>
<evidence type="ECO:0000313" key="2">
    <source>
        <dbReference type="EMBL" id="KAG7088935.1"/>
    </source>
</evidence>
<dbReference type="KEGG" id="more:E1B28_012880"/>
<dbReference type="EMBL" id="CM032188">
    <property type="protein sequence ID" value="KAG7088935.1"/>
    <property type="molecule type" value="Genomic_DNA"/>
</dbReference>
<organism evidence="2 3">
    <name type="scientific">Marasmius oreades</name>
    <name type="common">fairy-ring Marasmius</name>
    <dbReference type="NCBI Taxonomy" id="181124"/>
    <lineage>
        <taxon>Eukaryota</taxon>
        <taxon>Fungi</taxon>
        <taxon>Dikarya</taxon>
        <taxon>Basidiomycota</taxon>
        <taxon>Agaricomycotina</taxon>
        <taxon>Agaricomycetes</taxon>
        <taxon>Agaricomycetidae</taxon>
        <taxon>Agaricales</taxon>
        <taxon>Marasmiineae</taxon>
        <taxon>Marasmiaceae</taxon>
        <taxon>Marasmius</taxon>
    </lineage>
</organism>
<feature type="compositionally biased region" description="Basic and acidic residues" evidence="1">
    <location>
        <begin position="105"/>
        <end position="117"/>
    </location>
</feature>
<protein>
    <submittedName>
        <fullName evidence="2">Uncharacterized protein</fullName>
    </submittedName>
</protein>
<feature type="compositionally biased region" description="Basic residues" evidence="1">
    <location>
        <begin position="81"/>
        <end position="96"/>
    </location>
</feature>
<sequence length="123" mass="13949">MDPKTPFREQPIEMQSQFLAVPLLARCAGDWATIAIINSSLKHLRRKLYKQNVVQRPAKYNYLVQNAAKRRGADREGATGSKRKCGQTPGSRKRRKSGSDSEEELSGREDEIEKEGENNDEDD</sequence>
<dbReference type="GeneID" id="66081955"/>
<dbReference type="AlphaFoldDB" id="A0A9P7RSM1"/>
<name>A0A9P7RSM1_9AGAR</name>
<dbReference type="Proteomes" id="UP001049176">
    <property type="component" value="Chromosome 8"/>
</dbReference>
<accession>A0A9P7RSM1</accession>
<keyword evidence="3" id="KW-1185">Reference proteome</keyword>
<reference evidence="2" key="1">
    <citation type="journal article" date="2021" name="Genome Biol. Evol.">
        <title>The assembled and annotated genome of the fairy-ring fungus Marasmius oreades.</title>
        <authorList>
            <person name="Hiltunen M."/>
            <person name="Ament-Velasquez S.L."/>
            <person name="Johannesson H."/>
        </authorList>
    </citation>
    <scope>NUCLEOTIDE SEQUENCE</scope>
    <source>
        <strain evidence="2">03SP1</strain>
    </source>
</reference>
<dbReference type="OrthoDB" id="2755069at2759"/>
<proteinExistence type="predicted"/>
<evidence type="ECO:0000256" key="1">
    <source>
        <dbReference type="SAM" id="MobiDB-lite"/>
    </source>
</evidence>
<evidence type="ECO:0000313" key="3">
    <source>
        <dbReference type="Proteomes" id="UP001049176"/>
    </source>
</evidence>
<gene>
    <name evidence="2" type="ORF">E1B28_012880</name>
</gene>
<comment type="caution">
    <text evidence="2">The sequence shown here is derived from an EMBL/GenBank/DDBJ whole genome shotgun (WGS) entry which is preliminary data.</text>
</comment>
<feature type="region of interest" description="Disordered" evidence="1">
    <location>
        <begin position="66"/>
        <end position="123"/>
    </location>
</feature>